<evidence type="ECO:0000313" key="10">
    <source>
        <dbReference type="EMBL" id="REI40094.1"/>
    </source>
</evidence>
<proteinExistence type="inferred from homology"/>
<dbReference type="Pfam" id="PF00488">
    <property type="entry name" value="MutS_V"/>
    <property type="match status" value="1"/>
</dbReference>
<feature type="coiled-coil region" evidence="8">
    <location>
        <begin position="517"/>
        <end position="622"/>
    </location>
</feature>
<dbReference type="PROSITE" id="PS50828">
    <property type="entry name" value="SMR"/>
    <property type="match status" value="1"/>
</dbReference>
<dbReference type="NCBIfam" id="TIGR01069">
    <property type="entry name" value="mutS2"/>
    <property type="match status" value="1"/>
</dbReference>
<dbReference type="PIRSF" id="PIRSF005814">
    <property type="entry name" value="MutS_YshD"/>
    <property type="match status" value="1"/>
</dbReference>
<keyword evidence="7 10" id="KW-0255">Endonuclease</keyword>
<dbReference type="EC" id="3.1.-.-" evidence="7"/>
<dbReference type="HAMAP" id="MF_00092">
    <property type="entry name" value="MutS2"/>
    <property type="match status" value="1"/>
</dbReference>
<dbReference type="SMART" id="SM00463">
    <property type="entry name" value="SMR"/>
    <property type="match status" value="1"/>
</dbReference>
<reference evidence="10 11" key="1">
    <citation type="submission" date="2018-08" db="EMBL/GenBank/DDBJ databases">
        <title>Draft genome sequence of Psychrilyobacter sp. strain SD5 isolated from Black Sea water.</title>
        <authorList>
            <person name="Yadav S."/>
            <person name="Villanueva L."/>
            <person name="Damste J.S.S."/>
        </authorList>
    </citation>
    <scope>NUCLEOTIDE SEQUENCE [LARGE SCALE GENOMIC DNA]</scope>
    <source>
        <strain evidence="10 11">SD5</strain>
    </source>
</reference>
<comment type="function">
    <text evidence="7">Endonuclease that is involved in the suppression of homologous recombination and thus may have a key role in the control of bacterial genetic diversity.</text>
</comment>
<comment type="subunit">
    <text evidence="7">Homodimer. Binds to stalled ribosomes, contacting rRNA.</text>
</comment>
<dbReference type="SUPFAM" id="SSF160443">
    <property type="entry name" value="SMR domain-like"/>
    <property type="match status" value="1"/>
</dbReference>
<dbReference type="InterPro" id="IPR046893">
    <property type="entry name" value="MSSS"/>
</dbReference>
<keyword evidence="8" id="KW-0175">Coiled coil</keyword>
<evidence type="ECO:0000256" key="2">
    <source>
        <dbReference type="ARBA" id="ARBA00022741"/>
    </source>
</evidence>
<evidence type="ECO:0000256" key="5">
    <source>
        <dbReference type="ARBA" id="ARBA00022884"/>
    </source>
</evidence>
<dbReference type="RefSeq" id="WP_114643143.1">
    <property type="nucleotide sequence ID" value="NZ_JAACIO010000039.1"/>
</dbReference>
<feature type="binding site" evidence="7">
    <location>
        <begin position="333"/>
        <end position="340"/>
    </location>
    <ligand>
        <name>ATP</name>
        <dbReference type="ChEBI" id="CHEBI:30616"/>
    </ligand>
</feature>
<dbReference type="InterPro" id="IPR002625">
    <property type="entry name" value="Smr_dom"/>
</dbReference>
<keyword evidence="11" id="KW-1185">Reference proteome</keyword>
<dbReference type="SMART" id="SM00533">
    <property type="entry name" value="MUTSd"/>
    <property type="match status" value="1"/>
</dbReference>
<keyword evidence="4 7" id="KW-0067">ATP-binding</keyword>
<comment type="function">
    <text evidence="7">Acts as a ribosome collision sensor, splitting the ribosome into its 2 subunits. Detects stalled/collided 70S ribosomes which it binds and splits by an ATP-hydrolysis driven conformational change. Acts upstream of the ribosome quality control system (RQC), a ribosome-associated complex that mediates the extraction of incompletely synthesized nascent chains from stalled ribosomes and their subsequent degradation. Probably generates substrates for RQC.</text>
</comment>
<gene>
    <name evidence="7" type="primary">mutS2</name>
    <name evidence="7" type="synonym">rqcU</name>
    <name evidence="10" type="ORF">DYH56_12155</name>
</gene>
<dbReference type="Proteomes" id="UP000263486">
    <property type="component" value="Unassembled WGS sequence"/>
</dbReference>
<comment type="similarity">
    <text evidence="7">Belongs to the DNA mismatch repair MutS family. MutS2 subfamily.</text>
</comment>
<keyword evidence="3 7" id="KW-0378">Hydrolase</keyword>
<dbReference type="PANTHER" id="PTHR48466">
    <property type="entry name" value="OS10G0509000 PROTEIN-RELATED"/>
    <property type="match status" value="1"/>
</dbReference>
<organism evidence="10 11">
    <name type="scientific">Psychrilyobacter piezotolerans</name>
    <dbReference type="NCBI Taxonomy" id="2293438"/>
    <lineage>
        <taxon>Bacteria</taxon>
        <taxon>Fusobacteriati</taxon>
        <taxon>Fusobacteriota</taxon>
        <taxon>Fusobacteriia</taxon>
        <taxon>Fusobacteriales</taxon>
        <taxon>Fusobacteriaceae</taxon>
        <taxon>Psychrilyobacter</taxon>
    </lineage>
</organism>
<dbReference type="SUPFAM" id="SSF48334">
    <property type="entry name" value="DNA repair protein MutS, domain III"/>
    <property type="match status" value="1"/>
</dbReference>
<evidence type="ECO:0000259" key="9">
    <source>
        <dbReference type="PROSITE" id="PS50828"/>
    </source>
</evidence>
<evidence type="ECO:0000256" key="1">
    <source>
        <dbReference type="ARBA" id="ARBA00022730"/>
    </source>
</evidence>
<dbReference type="InterPro" id="IPR036187">
    <property type="entry name" value="DNA_mismatch_repair_MutS_sf"/>
</dbReference>
<name>A0ABX9KET1_9FUSO</name>
<evidence type="ECO:0000256" key="4">
    <source>
        <dbReference type="ARBA" id="ARBA00022840"/>
    </source>
</evidence>
<dbReference type="InterPro" id="IPR007696">
    <property type="entry name" value="DNA_mismatch_repair_MutS_core"/>
</dbReference>
<dbReference type="InterPro" id="IPR036063">
    <property type="entry name" value="Smr_dom_sf"/>
</dbReference>
<evidence type="ECO:0000313" key="11">
    <source>
        <dbReference type="Proteomes" id="UP000263486"/>
    </source>
</evidence>
<feature type="domain" description="Smr" evidence="9">
    <location>
        <begin position="705"/>
        <end position="780"/>
    </location>
</feature>
<evidence type="ECO:0000256" key="3">
    <source>
        <dbReference type="ARBA" id="ARBA00022801"/>
    </source>
</evidence>
<keyword evidence="5 7" id="KW-0694">RNA-binding</keyword>
<dbReference type="InterPro" id="IPR005747">
    <property type="entry name" value="MutS2"/>
</dbReference>
<dbReference type="InterPro" id="IPR045076">
    <property type="entry name" value="MutS"/>
</dbReference>
<comment type="caution">
    <text evidence="10">The sequence shown here is derived from an EMBL/GenBank/DDBJ whole genome shotgun (WGS) entry which is preliminary data.</text>
</comment>
<dbReference type="SMART" id="SM00534">
    <property type="entry name" value="MUTSac"/>
    <property type="match status" value="1"/>
</dbReference>
<protein>
    <recommendedName>
        <fullName evidence="7">Endonuclease MutS2</fullName>
        <ecNumber evidence="7">3.1.-.-</ecNumber>
    </recommendedName>
    <alternativeName>
        <fullName evidence="7">Ribosome-associated protein quality control-upstream factor</fullName>
        <shortName evidence="7">RQC-upstream factor</shortName>
        <shortName evidence="7">RqcU</shortName>
        <ecNumber evidence="7">3.6.4.-</ecNumber>
    </alternativeName>
</protein>
<dbReference type="SUPFAM" id="SSF52540">
    <property type="entry name" value="P-loop containing nucleoside triphosphate hydrolases"/>
    <property type="match status" value="1"/>
</dbReference>
<dbReference type="Pfam" id="PF20297">
    <property type="entry name" value="MSSS"/>
    <property type="match status" value="1"/>
</dbReference>
<dbReference type="InterPro" id="IPR027417">
    <property type="entry name" value="P-loop_NTPase"/>
</dbReference>
<evidence type="ECO:0000256" key="7">
    <source>
        <dbReference type="HAMAP-Rule" id="MF_00092"/>
    </source>
</evidence>
<dbReference type="EMBL" id="QUAJ01000024">
    <property type="protein sequence ID" value="REI40094.1"/>
    <property type="molecule type" value="Genomic_DNA"/>
</dbReference>
<keyword evidence="1 7" id="KW-0699">rRNA-binding</keyword>
<keyword evidence="7" id="KW-0540">Nuclease</keyword>
<sequence>MNEHSLSVLEFDKVKENISEYAILDETKGKILEIIPMKDINSIKKELENVQDFMDMLKYDGGIELSEIKNIVMYLKKTSLIGTYLDVEDLYHIARNLRVFRVIKTKFQELEGKYRGLHMRFKDIPTYKGIEELIEAVIDNQKEIKDTASLDLRDIRYSKKLIQNNIKRKFDDLISNPAYAKAIQEKIVTVRDGRSVIPVKTDFKGQIKGIEHDRSSSGQTVFIEPISVVSLNNKMRELEVREREEIRKILLRLTDNLRNNLVGLMEVGEALLDLDYLNAKCSYGLENKCIIPRLNQREYISIVEGRHPLINPREVVPLTFELGKNYNSLLITGPNTGGKTVALKTAGLLTVMTLSGIPITASDKTDIGYFSGVYADIGDEQSIEQNLSSFSAHLKNIQTILIGVTKASLVLLDELGSGTDPIEGSAFAMAVIDYLKEKKCKSMISTHYSEVKAHGYNEDGIETASMEFDSETLSPTYRLLMGIPGESNALTIAKRLGILPEVIERAKSYISDEDKKVEGMITNIKEQSDELEKSNEEVKKLKLEAEKLKDSYAEKVRTLEKEKEEILEKAYKESEEMMKNMQAKAKALVDKIQREDNKKDEVKDVQKSLNMLRNSMVEEKKRKLMMKPKVARKISYGVGDKVFVKSLKQHAIILRLFMNKDQAQVQAGILKMVVSLEDIGIMKEEKKKTYTKIHSHKGSSTTYKIDLRGQMVDEAINELENYMDRATLNGYTDIQVVHGKGTGQLRKGIQEYLKTCRYVASFRDANMNEGGLGCTVVTLK</sequence>
<dbReference type="InterPro" id="IPR000432">
    <property type="entry name" value="DNA_mismatch_repair_MutS_C"/>
</dbReference>
<accession>A0ABX9KET1</accession>
<evidence type="ECO:0000256" key="6">
    <source>
        <dbReference type="ARBA" id="ARBA00023125"/>
    </source>
</evidence>
<keyword evidence="2 7" id="KW-0547">Nucleotide-binding</keyword>
<dbReference type="EC" id="3.6.4.-" evidence="7"/>
<dbReference type="Pfam" id="PF01713">
    <property type="entry name" value="Smr"/>
    <property type="match status" value="1"/>
</dbReference>
<dbReference type="PANTHER" id="PTHR48466:SF2">
    <property type="entry name" value="OS10G0509000 PROTEIN"/>
    <property type="match status" value="1"/>
</dbReference>
<dbReference type="Gene3D" id="3.30.1370.110">
    <property type="match status" value="1"/>
</dbReference>
<dbReference type="PROSITE" id="PS00486">
    <property type="entry name" value="DNA_MISMATCH_REPAIR_2"/>
    <property type="match status" value="1"/>
</dbReference>
<dbReference type="Gene3D" id="3.40.50.300">
    <property type="entry name" value="P-loop containing nucleotide triphosphate hydrolases"/>
    <property type="match status" value="1"/>
</dbReference>
<keyword evidence="6 7" id="KW-0238">DNA-binding</keyword>
<evidence type="ECO:0000256" key="8">
    <source>
        <dbReference type="SAM" id="Coils"/>
    </source>
</evidence>
<dbReference type="GO" id="GO:0004519">
    <property type="term" value="F:endonuclease activity"/>
    <property type="evidence" value="ECO:0007669"/>
    <property type="project" value="UniProtKB-KW"/>
</dbReference>